<protein>
    <recommendedName>
        <fullName evidence="3">Transposase</fullName>
    </recommendedName>
</protein>
<evidence type="ECO:0000313" key="2">
    <source>
        <dbReference type="Proteomes" id="UP000642014"/>
    </source>
</evidence>
<sequence>MPQCARPDHHVEQRIRWCTRRIRYAKDAELERKEALFNGMGRRRAQSVFVDPDR</sequence>
<comment type="caution">
    <text evidence="1">The sequence shown here is derived from an EMBL/GenBank/DDBJ whole genome shotgun (WGS) entry which is preliminary data.</text>
</comment>
<evidence type="ECO:0008006" key="3">
    <source>
        <dbReference type="Google" id="ProtNLM"/>
    </source>
</evidence>
<proteinExistence type="predicted"/>
<dbReference type="AlphaFoldDB" id="A0AAV4KTU1"/>
<gene>
    <name evidence="1" type="ORF">GCM10010497_58380</name>
</gene>
<name>A0AAV4KTU1_9ACTN</name>
<dbReference type="Proteomes" id="UP000642014">
    <property type="component" value="Unassembled WGS sequence"/>
</dbReference>
<evidence type="ECO:0000313" key="1">
    <source>
        <dbReference type="EMBL" id="GGR47381.1"/>
    </source>
</evidence>
<accession>A0AAV4KTU1</accession>
<reference evidence="1 2" key="1">
    <citation type="journal article" date="2014" name="Int. J. Syst. Evol. Microbiol.">
        <title>Complete genome sequence of Corynebacterium casei LMG S-19264T (=DSM 44701T), isolated from a smear-ripened cheese.</title>
        <authorList>
            <consortium name="US DOE Joint Genome Institute (JGI-PGF)"/>
            <person name="Walter F."/>
            <person name="Albersmeier A."/>
            <person name="Kalinowski J."/>
            <person name="Ruckert C."/>
        </authorList>
    </citation>
    <scope>NUCLEOTIDE SEQUENCE [LARGE SCALE GENOMIC DNA]</scope>
    <source>
        <strain evidence="1 2">JCM 4205</strain>
    </source>
</reference>
<organism evidence="1 2">
    <name type="scientific">Streptomyces cinereoruber</name>
    <dbReference type="NCBI Taxonomy" id="67260"/>
    <lineage>
        <taxon>Bacteria</taxon>
        <taxon>Bacillati</taxon>
        <taxon>Actinomycetota</taxon>
        <taxon>Actinomycetes</taxon>
        <taxon>Kitasatosporales</taxon>
        <taxon>Streptomycetaceae</taxon>
        <taxon>Streptomyces</taxon>
    </lineage>
</organism>
<dbReference type="EMBL" id="BMSJ01000014">
    <property type="protein sequence ID" value="GGR47381.1"/>
    <property type="molecule type" value="Genomic_DNA"/>
</dbReference>